<gene>
    <name evidence="7" type="ORF">PARMNEM_LOCUS14881</name>
</gene>
<protein>
    <recommendedName>
        <fullName evidence="6">Peptidase S1 domain-containing protein</fullName>
    </recommendedName>
</protein>
<name>A0AAV1LIZ7_9NEOP</name>
<evidence type="ECO:0000313" key="8">
    <source>
        <dbReference type="Proteomes" id="UP001314205"/>
    </source>
</evidence>
<dbReference type="Pfam" id="PF00089">
    <property type="entry name" value="Trypsin"/>
    <property type="match status" value="1"/>
</dbReference>
<feature type="signal peptide" evidence="5">
    <location>
        <begin position="1"/>
        <end position="18"/>
    </location>
</feature>
<dbReference type="CDD" id="cd00190">
    <property type="entry name" value="Tryp_SPc"/>
    <property type="match status" value="1"/>
</dbReference>
<evidence type="ECO:0000256" key="5">
    <source>
        <dbReference type="SAM" id="SignalP"/>
    </source>
</evidence>
<dbReference type="PROSITE" id="PS50240">
    <property type="entry name" value="TRYPSIN_DOM"/>
    <property type="match status" value="1"/>
</dbReference>
<organism evidence="7 8">
    <name type="scientific">Parnassius mnemosyne</name>
    <name type="common">clouded apollo</name>
    <dbReference type="NCBI Taxonomy" id="213953"/>
    <lineage>
        <taxon>Eukaryota</taxon>
        <taxon>Metazoa</taxon>
        <taxon>Ecdysozoa</taxon>
        <taxon>Arthropoda</taxon>
        <taxon>Hexapoda</taxon>
        <taxon>Insecta</taxon>
        <taxon>Pterygota</taxon>
        <taxon>Neoptera</taxon>
        <taxon>Endopterygota</taxon>
        <taxon>Lepidoptera</taxon>
        <taxon>Glossata</taxon>
        <taxon>Ditrysia</taxon>
        <taxon>Papilionoidea</taxon>
        <taxon>Papilionidae</taxon>
        <taxon>Parnassiinae</taxon>
        <taxon>Parnassini</taxon>
        <taxon>Parnassius</taxon>
        <taxon>Driopa</taxon>
    </lineage>
</organism>
<reference evidence="7 8" key="1">
    <citation type="submission" date="2023-11" db="EMBL/GenBank/DDBJ databases">
        <authorList>
            <person name="Hedman E."/>
            <person name="Englund M."/>
            <person name="Stromberg M."/>
            <person name="Nyberg Akerstrom W."/>
            <person name="Nylinder S."/>
            <person name="Jareborg N."/>
            <person name="Kallberg Y."/>
            <person name="Kronander E."/>
        </authorList>
    </citation>
    <scope>NUCLEOTIDE SEQUENCE [LARGE SCALE GENOMIC DNA]</scope>
</reference>
<accession>A0AAV1LIZ7</accession>
<comment type="caution">
    <text evidence="7">The sequence shown here is derived from an EMBL/GenBank/DDBJ whole genome shotgun (WGS) entry which is preliminary data.</text>
</comment>
<dbReference type="SUPFAM" id="SSF50494">
    <property type="entry name" value="Trypsin-like serine proteases"/>
    <property type="match status" value="1"/>
</dbReference>
<dbReference type="GO" id="GO:0006508">
    <property type="term" value="P:proteolysis"/>
    <property type="evidence" value="ECO:0007669"/>
    <property type="project" value="UniProtKB-KW"/>
</dbReference>
<dbReference type="AlphaFoldDB" id="A0AAV1LIZ7"/>
<keyword evidence="4" id="KW-1015">Disulfide bond</keyword>
<evidence type="ECO:0000256" key="3">
    <source>
        <dbReference type="ARBA" id="ARBA00022825"/>
    </source>
</evidence>
<dbReference type="Gene3D" id="2.40.10.10">
    <property type="entry name" value="Trypsin-like serine proteases"/>
    <property type="match status" value="1"/>
</dbReference>
<evidence type="ECO:0000259" key="6">
    <source>
        <dbReference type="PROSITE" id="PS50240"/>
    </source>
</evidence>
<keyword evidence="8" id="KW-1185">Reference proteome</keyword>
<dbReference type="InterPro" id="IPR043504">
    <property type="entry name" value="Peptidase_S1_PA_chymotrypsin"/>
</dbReference>
<dbReference type="EMBL" id="CAVLGL010000092">
    <property type="protein sequence ID" value="CAK1595393.1"/>
    <property type="molecule type" value="Genomic_DNA"/>
</dbReference>
<dbReference type="InterPro" id="IPR050430">
    <property type="entry name" value="Peptidase_S1"/>
</dbReference>
<dbReference type="GO" id="GO:0004252">
    <property type="term" value="F:serine-type endopeptidase activity"/>
    <property type="evidence" value="ECO:0007669"/>
    <property type="project" value="InterPro"/>
</dbReference>
<proteinExistence type="predicted"/>
<keyword evidence="2" id="KW-0378">Hydrolase</keyword>
<evidence type="ECO:0000256" key="2">
    <source>
        <dbReference type="ARBA" id="ARBA00022801"/>
    </source>
</evidence>
<dbReference type="PANTHER" id="PTHR24276">
    <property type="entry name" value="POLYSERASE-RELATED"/>
    <property type="match status" value="1"/>
</dbReference>
<evidence type="ECO:0000313" key="7">
    <source>
        <dbReference type="EMBL" id="CAK1595393.1"/>
    </source>
</evidence>
<feature type="domain" description="Peptidase S1" evidence="6">
    <location>
        <begin position="24"/>
        <end position="256"/>
    </location>
</feature>
<keyword evidence="5" id="KW-0732">Signal</keyword>
<keyword evidence="1" id="KW-0645">Protease</keyword>
<dbReference type="InterPro" id="IPR009003">
    <property type="entry name" value="Peptidase_S1_PA"/>
</dbReference>
<sequence length="272" mass="29373">MAIKALCLALTLACAVTSAPESRIADGTPITIEEFPYIVALEYHFPASGIRVQRCVGSLISSWHVLTSSFCYLGAVLSNMQVRAGSTNIMSGGTVVNIRDVIKHPDYQQSPRTADIAIAVLEAPLGISDTINVLFLPPQGTHIPDGQSLKVVGWGFESMDGPQVETLQTINLRKVVLDKCLADYADKDGVVIDDRVICASEGGQISTCLGDHGAPMVINQVVVGLASYFDECNTDVYPNVFTRIDRFTDWILEVSVAPYSNNTVVRTRPVAL</sequence>
<dbReference type="SMART" id="SM00020">
    <property type="entry name" value="Tryp_SPc"/>
    <property type="match status" value="1"/>
</dbReference>
<dbReference type="InterPro" id="IPR001254">
    <property type="entry name" value="Trypsin_dom"/>
</dbReference>
<feature type="chain" id="PRO_5043673612" description="Peptidase S1 domain-containing protein" evidence="5">
    <location>
        <begin position="19"/>
        <end position="272"/>
    </location>
</feature>
<evidence type="ECO:0000256" key="1">
    <source>
        <dbReference type="ARBA" id="ARBA00022670"/>
    </source>
</evidence>
<evidence type="ECO:0000256" key="4">
    <source>
        <dbReference type="ARBA" id="ARBA00023157"/>
    </source>
</evidence>
<keyword evidence="3" id="KW-0720">Serine protease</keyword>
<dbReference type="Proteomes" id="UP001314205">
    <property type="component" value="Unassembled WGS sequence"/>
</dbReference>
<dbReference type="PANTHER" id="PTHR24276:SF91">
    <property type="entry name" value="AT26814P-RELATED"/>
    <property type="match status" value="1"/>
</dbReference>